<dbReference type="EMBL" id="JAVFWL010000003">
    <property type="protein sequence ID" value="KAK6742406.1"/>
    <property type="molecule type" value="Genomic_DNA"/>
</dbReference>
<evidence type="ECO:0008006" key="3">
    <source>
        <dbReference type="Google" id="ProtNLM"/>
    </source>
</evidence>
<evidence type="ECO:0000313" key="2">
    <source>
        <dbReference type="Proteomes" id="UP001303046"/>
    </source>
</evidence>
<accession>A0ABR1CZ07</accession>
<reference evidence="1 2" key="1">
    <citation type="submission" date="2023-08" db="EMBL/GenBank/DDBJ databases">
        <title>A Necator americanus chromosomal reference genome.</title>
        <authorList>
            <person name="Ilik V."/>
            <person name="Petrzelkova K.J."/>
            <person name="Pardy F."/>
            <person name="Fuh T."/>
            <person name="Niatou-Singa F.S."/>
            <person name="Gouil Q."/>
            <person name="Baker L."/>
            <person name="Ritchie M.E."/>
            <person name="Jex A.R."/>
            <person name="Gazzola D."/>
            <person name="Li H."/>
            <person name="Toshio Fujiwara R."/>
            <person name="Zhan B."/>
            <person name="Aroian R.V."/>
            <person name="Pafco B."/>
            <person name="Schwarz E.M."/>
        </authorList>
    </citation>
    <scope>NUCLEOTIDE SEQUENCE [LARGE SCALE GENOMIC DNA]</scope>
    <source>
        <strain evidence="1 2">Aroian</strain>
        <tissue evidence="1">Whole animal</tissue>
    </source>
</reference>
<evidence type="ECO:0000313" key="1">
    <source>
        <dbReference type="EMBL" id="KAK6742406.1"/>
    </source>
</evidence>
<name>A0ABR1CZ07_NECAM</name>
<sequence>MYVSDCVPLYSTVCSGPLETSDILGRNETAIDAKSRGSWAGSLIYSLKQEILENPHIAESYVKHETTLLSSWSEHDPILCVLKKFSVREHFAANKAMGNAKR</sequence>
<protein>
    <recommendedName>
        <fullName evidence="3">Endonuclease/exonuclease/phosphatase domain-containing protein</fullName>
    </recommendedName>
</protein>
<keyword evidence="2" id="KW-1185">Reference proteome</keyword>
<dbReference type="Proteomes" id="UP001303046">
    <property type="component" value="Unassembled WGS sequence"/>
</dbReference>
<gene>
    <name evidence="1" type="primary">Necator_chrIII.g10727</name>
    <name evidence="1" type="ORF">RB195_009962</name>
</gene>
<organism evidence="1 2">
    <name type="scientific">Necator americanus</name>
    <name type="common">Human hookworm</name>
    <dbReference type="NCBI Taxonomy" id="51031"/>
    <lineage>
        <taxon>Eukaryota</taxon>
        <taxon>Metazoa</taxon>
        <taxon>Ecdysozoa</taxon>
        <taxon>Nematoda</taxon>
        <taxon>Chromadorea</taxon>
        <taxon>Rhabditida</taxon>
        <taxon>Rhabditina</taxon>
        <taxon>Rhabditomorpha</taxon>
        <taxon>Strongyloidea</taxon>
        <taxon>Ancylostomatidae</taxon>
        <taxon>Bunostominae</taxon>
        <taxon>Necator</taxon>
    </lineage>
</organism>
<proteinExistence type="predicted"/>
<comment type="caution">
    <text evidence="1">The sequence shown here is derived from an EMBL/GenBank/DDBJ whole genome shotgun (WGS) entry which is preliminary data.</text>
</comment>